<dbReference type="SUPFAM" id="SSF109854">
    <property type="entry name" value="DinB/YfiT-like putative metalloenzymes"/>
    <property type="match status" value="1"/>
</dbReference>
<organism evidence="3 4">
    <name type="scientific">Nocardia panacis</name>
    <dbReference type="NCBI Taxonomy" id="2340916"/>
    <lineage>
        <taxon>Bacteria</taxon>
        <taxon>Bacillati</taxon>
        <taxon>Actinomycetota</taxon>
        <taxon>Actinomycetes</taxon>
        <taxon>Mycobacteriales</taxon>
        <taxon>Nocardiaceae</taxon>
        <taxon>Nocardia</taxon>
    </lineage>
</organism>
<protein>
    <submittedName>
        <fullName evidence="3">Maleylpyruvate isomerase family mycothiol-dependent enzyme</fullName>
    </submittedName>
</protein>
<evidence type="ECO:0000313" key="4">
    <source>
        <dbReference type="Proteomes" id="UP000266677"/>
    </source>
</evidence>
<evidence type="ECO:0000259" key="2">
    <source>
        <dbReference type="Pfam" id="PF11716"/>
    </source>
</evidence>
<dbReference type="InterPro" id="IPR017517">
    <property type="entry name" value="Maleyloyr_isom"/>
</dbReference>
<dbReference type="NCBIfam" id="TIGR03083">
    <property type="entry name" value="maleylpyruvate isomerase family mycothiol-dependent enzyme"/>
    <property type="match status" value="1"/>
</dbReference>
<sequence length="252" mass="27096">MTDFDFDWLATGLRNRTADFAAAAQQGDPAATVPTCPDWQLRNLVGHIGQGQRWAAEIVRTGTIGGPPDPLDAEPGSPEQWTQWVLAASEELIAAVQQHGPQDPAVSILGSRPAAFWVRRMMHDVSIHCFDAARTAAIPYEIPADYAADGIAELLELFTDPQVRVVRPDLAALNGSGETIGLRPLSGDGWLITRTADGPVYERKDGPADVTLAGSPGDLLLALAQRLPLDDDSLTCTGDREVLEQWLARTGL</sequence>
<dbReference type="InterPro" id="IPR024344">
    <property type="entry name" value="MDMPI_metal-binding"/>
</dbReference>
<dbReference type="PANTHER" id="PTHR40758">
    <property type="entry name" value="CONSERVED PROTEIN"/>
    <property type="match status" value="1"/>
</dbReference>
<dbReference type="OrthoDB" id="3671213at2"/>
<dbReference type="InterPro" id="IPR034660">
    <property type="entry name" value="DinB/YfiT-like"/>
</dbReference>
<dbReference type="GO" id="GO:0016853">
    <property type="term" value="F:isomerase activity"/>
    <property type="evidence" value="ECO:0007669"/>
    <property type="project" value="UniProtKB-KW"/>
</dbReference>
<feature type="domain" description="MDMPI C-terminal" evidence="1">
    <location>
        <begin position="145"/>
        <end position="244"/>
    </location>
</feature>
<accession>A0A3A4JYJ6</accession>
<dbReference type="Pfam" id="PF07398">
    <property type="entry name" value="MDMPI_C"/>
    <property type="match status" value="1"/>
</dbReference>
<proteinExistence type="predicted"/>
<keyword evidence="3" id="KW-0413">Isomerase</keyword>
<dbReference type="Proteomes" id="UP000266677">
    <property type="component" value="Unassembled WGS sequence"/>
</dbReference>
<dbReference type="RefSeq" id="WP_120043374.1">
    <property type="nucleotide sequence ID" value="NZ_QZFU01000029.1"/>
</dbReference>
<dbReference type="EMBL" id="QZFU01000029">
    <property type="protein sequence ID" value="RJO72273.1"/>
    <property type="molecule type" value="Genomic_DNA"/>
</dbReference>
<keyword evidence="3" id="KW-0670">Pyruvate</keyword>
<keyword evidence="4" id="KW-1185">Reference proteome</keyword>
<dbReference type="AlphaFoldDB" id="A0A3A4JYJ6"/>
<comment type="caution">
    <text evidence="3">The sequence shown here is derived from an EMBL/GenBank/DDBJ whole genome shotgun (WGS) entry which is preliminary data.</text>
</comment>
<dbReference type="GO" id="GO:0046872">
    <property type="term" value="F:metal ion binding"/>
    <property type="evidence" value="ECO:0007669"/>
    <property type="project" value="InterPro"/>
</dbReference>
<evidence type="ECO:0000259" key="1">
    <source>
        <dbReference type="Pfam" id="PF07398"/>
    </source>
</evidence>
<evidence type="ECO:0000313" key="3">
    <source>
        <dbReference type="EMBL" id="RJO72273.1"/>
    </source>
</evidence>
<dbReference type="Pfam" id="PF11716">
    <property type="entry name" value="MDMPI_N"/>
    <property type="match status" value="1"/>
</dbReference>
<name>A0A3A4JYJ6_9NOCA</name>
<dbReference type="InterPro" id="IPR010872">
    <property type="entry name" value="MDMPI_C-term_domain"/>
</dbReference>
<dbReference type="PANTHER" id="PTHR40758:SF1">
    <property type="entry name" value="CONSERVED PROTEIN"/>
    <property type="match status" value="1"/>
</dbReference>
<dbReference type="GO" id="GO:0005886">
    <property type="term" value="C:plasma membrane"/>
    <property type="evidence" value="ECO:0007669"/>
    <property type="project" value="TreeGrafter"/>
</dbReference>
<gene>
    <name evidence="3" type="ORF">D5S18_24265</name>
</gene>
<reference evidence="3 4" key="1">
    <citation type="submission" date="2018-09" db="EMBL/GenBank/DDBJ databases">
        <title>YIM PH21274 draft genome.</title>
        <authorList>
            <person name="Miao C."/>
        </authorList>
    </citation>
    <scope>NUCLEOTIDE SEQUENCE [LARGE SCALE GENOMIC DNA]</scope>
    <source>
        <strain evidence="3 4">YIM PH 21724</strain>
    </source>
</reference>
<feature type="domain" description="Mycothiol-dependent maleylpyruvate isomerase metal-binding" evidence="2">
    <location>
        <begin position="14"/>
        <end position="133"/>
    </location>
</feature>